<keyword evidence="3" id="KW-1185">Reference proteome</keyword>
<protein>
    <submittedName>
        <fullName evidence="4">Glyco_tran_10_N domain-containing protein</fullName>
    </submittedName>
</protein>
<proteinExistence type="predicted"/>
<dbReference type="Proteomes" id="UP000274756">
    <property type="component" value="Unassembled WGS sequence"/>
</dbReference>
<dbReference type="Proteomes" id="UP000038040">
    <property type="component" value="Unplaced"/>
</dbReference>
<dbReference type="EMBL" id="UYYG01001230">
    <property type="protein sequence ID" value="VDN60655.1"/>
    <property type="molecule type" value="Genomic_DNA"/>
</dbReference>
<dbReference type="WBParaSite" id="DME_0000927101-mRNA-1">
    <property type="protein sequence ID" value="DME_0000927101-mRNA-1"/>
    <property type="gene ID" value="DME_0000927101"/>
</dbReference>
<evidence type="ECO:0000313" key="3">
    <source>
        <dbReference type="Proteomes" id="UP000274756"/>
    </source>
</evidence>
<gene>
    <name evidence="1" type="ORF">DME_LOCUS10628</name>
</gene>
<accession>A0A0N4UN09</accession>
<evidence type="ECO:0000313" key="2">
    <source>
        <dbReference type="Proteomes" id="UP000038040"/>
    </source>
</evidence>
<evidence type="ECO:0000313" key="1">
    <source>
        <dbReference type="EMBL" id="VDN60655.1"/>
    </source>
</evidence>
<organism evidence="2 4">
    <name type="scientific">Dracunculus medinensis</name>
    <name type="common">Guinea worm</name>
    <dbReference type="NCBI Taxonomy" id="318479"/>
    <lineage>
        <taxon>Eukaryota</taxon>
        <taxon>Metazoa</taxon>
        <taxon>Ecdysozoa</taxon>
        <taxon>Nematoda</taxon>
        <taxon>Chromadorea</taxon>
        <taxon>Rhabditida</taxon>
        <taxon>Spirurina</taxon>
        <taxon>Dracunculoidea</taxon>
        <taxon>Dracunculidae</taxon>
        <taxon>Dracunculus</taxon>
    </lineage>
</organism>
<dbReference type="AlphaFoldDB" id="A0A0N4UN09"/>
<sequence>MNIYTTDTDFNEVIGSWAIWPLFKTLRNRPEANWLLFCEAHIHVNLELLVNFLANYSSDAALDCRSSTCFTKPETEENFIYRNLPYLIYSVRDFCNL</sequence>
<reference evidence="4" key="1">
    <citation type="submission" date="2017-02" db="UniProtKB">
        <authorList>
            <consortium name="WormBaseParasite"/>
        </authorList>
    </citation>
    <scope>IDENTIFICATION</scope>
</reference>
<name>A0A0N4UN09_DRAME</name>
<evidence type="ECO:0000313" key="4">
    <source>
        <dbReference type="WBParaSite" id="DME_0000927101-mRNA-1"/>
    </source>
</evidence>
<reference evidence="1 3" key="2">
    <citation type="submission" date="2018-11" db="EMBL/GenBank/DDBJ databases">
        <authorList>
            <consortium name="Pathogen Informatics"/>
        </authorList>
    </citation>
    <scope>NUCLEOTIDE SEQUENCE [LARGE SCALE GENOMIC DNA]</scope>
</reference>